<dbReference type="CDD" id="cd00077">
    <property type="entry name" value="HDc"/>
    <property type="match status" value="1"/>
</dbReference>
<reference evidence="7" key="2">
    <citation type="submission" date="2024-04" db="EMBL/GenBank/DDBJ databases">
        <authorList>
            <person name="Chen Y."/>
            <person name="Shah S."/>
            <person name="Dougan E. K."/>
            <person name="Thang M."/>
            <person name="Chan C."/>
        </authorList>
    </citation>
    <scope>NUCLEOTIDE SEQUENCE [LARGE SCALE GENOMIC DNA]</scope>
</reference>
<feature type="compositionally biased region" description="Basic and acidic residues" evidence="3">
    <location>
        <begin position="724"/>
        <end position="733"/>
    </location>
</feature>
<dbReference type="Pfam" id="PF00233">
    <property type="entry name" value="PDEase_I"/>
    <property type="match status" value="1"/>
</dbReference>
<feature type="transmembrane region" description="Helical" evidence="4">
    <location>
        <begin position="1192"/>
        <end position="1211"/>
    </location>
</feature>
<dbReference type="SUPFAM" id="SSF50978">
    <property type="entry name" value="WD40 repeat-like"/>
    <property type="match status" value="2"/>
</dbReference>
<evidence type="ECO:0000256" key="2">
    <source>
        <dbReference type="ARBA" id="ARBA00022801"/>
    </source>
</evidence>
<feature type="compositionally biased region" description="Low complexity" evidence="3">
    <location>
        <begin position="690"/>
        <end position="703"/>
    </location>
</feature>
<dbReference type="Gene3D" id="2.130.10.10">
    <property type="entry name" value="YVTN repeat-like/Quinoprotein amine dehydrogenase"/>
    <property type="match status" value="2"/>
</dbReference>
<evidence type="ECO:0000256" key="4">
    <source>
        <dbReference type="SAM" id="Phobius"/>
    </source>
</evidence>
<dbReference type="InterPro" id="IPR001680">
    <property type="entry name" value="WD40_rpt"/>
</dbReference>
<dbReference type="GO" id="GO:0046872">
    <property type="term" value="F:metal ion binding"/>
    <property type="evidence" value="ECO:0007669"/>
    <property type="project" value="UniProtKB-KW"/>
</dbReference>
<dbReference type="Pfam" id="PF00400">
    <property type="entry name" value="WD40"/>
    <property type="match status" value="1"/>
</dbReference>
<keyword evidence="4" id="KW-1133">Transmembrane helix</keyword>
<dbReference type="Gene3D" id="1.10.1300.10">
    <property type="entry name" value="3'5'-cyclic nucleotide phosphodiesterase, catalytic domain"/>
    <property type="match status" value="1"/>
</dbReference>
<dbReference type="InterPro" id="IPR015943">
    <property type="entry name" value="WD40/YVTN_repeat-like_dom_sf"/>
</dbReference>
<dbReference type="SMART" id="SM00471">
    <property type="entry name" value="HDc"/>
    <property type="match status" value="1"/>
</dbReference>
<protein>
    <submittedName>
        <fullName evidence="8">High affinity cAMP-specific and IBMX-insensitive 3',5'-cyclic phosphodiesterase 8A (MmPDE8)</fullName>
    </submittedName>
</protein>
<evidence type="ECO:0000313" key="9">
    <source>
        <dbReference type="Proteomes" id="UP001152797"/>
    </source>
</evidence>
<evidence type="ECO:0000259" key="5">
    <source>
        <dbReference type="PROSITE" id="PS51845"/>
    </source>
</evidence>
<name>A0A9P1C4Q4_9DINO</name>
<keyword evidence="9" id="KW-1185">Reference proteome</keyword>
<dbReference type="SUPFAM" id="SSF109604">
    <property type="entry name" value="HD-domain/PDEase-like"/>
    <property type="match status" value="1"/>
</dbReference>
<feature type="compositionally biased region" description="Pro residues" evidence="3">
    <location>
        <begin position="840"/>
        <end position="850"/>
    </location>
</feature>
<dbReference type="Pfam" id="PF12640">
    <property type="entry name" value="UPF0489"/>
    <property type="match status" value="1"/>
</dbReference>
<feature type="region of interest" description="Disordered" evidence="3">
    <location>
        <begin position="1238"/>
        <end position="1263"/>
    </location>
</feature>
<accession>A0A9P1C4Q4</accession>
<feature type="transmembrane region" description="Helical" evidence="4">
    <location>
        <begin position="1068"/>
        <end position="1091"/>
    </location>
</feature>
<feature type="compositionally biased region" description="Basic and acidic residues" evidence="3">
    <location>
        <begin position="669"/>
        <end position="680"/>
    </location>
</feature>
<keyword evidence="4" id="KW-0812">Transmembrane</keyword>
<dbReference type="EMBL" id="CAMXCT010000946">
    <property type="protein sequence ID" value="CAI3985044.1"/>
    <property type="molecule type" value="Genomic_DNA"/>
</dbReference>
<dbReference type="GO" id="GO:0004114">
    <property type="term" value="F:3',5'-cyclic-nucleotide phosphodiesterase activity"/>
    <property type="evidence" value="ECO:0007669"/>
    <property type="project" value="InterPro"/>
</dbReference>
<keyword evidence="4" id="KW-0472">Membrane</keyword>
<feature type="compositionally biased region" description="Polar residues" evidence="3">
    <location>
        <begin position="853"/>
        <end position="885"/>
    </location>
</feature>
<evidence type="ECO:0000313" key="6">
    <source>
        <dbReference type="EMBL" id="CAI3985044.1"/>
    </source>
</evidence>
<dbReference type="EMBL" id="CAMXCT020000946">
    <property type="protein sequence ID" value="CAL1138419.1"/>
    <property type="molecule type" value="Genomic_DNA"/>
</dbReference>
<proteinExistence type="predicted"/>
<feature type="transmembrane region" description="Helical" evidence="4">
    <location>
        <begin position="954"/>
        <end position="976"/>
    </location>
</feature>
<evidence type="ECO:0000313" key="7">
    <source>
        <dbReference type="EMBL" id="CAL1138419.1"/>
    </source>
</evidence>
<dbReference type="GO" id="GO:0007165">
    <property type="term" value="P:signal transduction"/>
    <property type="evidence" value="ECO:0007669"/>
    <property type="project" value="InterPro"/>
</dbReference>
<comment type="caution">
    <text evidence="6">The sequence shown here is derived from an EMBL/GenBank/DDBJ whole genome shotgun (WGS) entry which is preliminary data.</text>
</comment>
<dbReference type="PROSITE" id="PS51845">
    <property type="entry name" value="PDEASE_I_2"/>
    <property type="match status" value="1"/>
</dbReference>
<dbReference type="PANTHER" id="PTHR11347">
    <property type="entry name" value="CYCLIC NUCLEOTIDE PHOSPHODIESTERASE"/>
    <property type="match status" value="1"/>
</dbReference>
<keyword evidence="1" id="KW-0479">Metal-binding</keyword>
<keyword evidence="2" id="KW-0378">Hydrolase</keyword>
<evidence type="ECO:0000256" key="3">
    <source>
        <dbReference type="SAM" id="MobiDB-lite"/>
    </source>
</evidence>
<dbReference type="InterPro" id="IPR002073">
    <property type="entry name" value="PDEase_catalytic_dom"/>
</dbReference>
<dbReference type="EMBL" id="CAMXCT030000946">
    <property type="protein sequence ID" value="CAL4772356.1"/>
    <property type="molecule type" value="Genomic_DNA"/>
</dbReference>
<dbReference type="InterPro" id="IPR024131">
    <property type="entry name" value="UPF0489"/>
</dbReference>
<feature type="domain" description="PDEase" evidence="5">
    <location>
        <begin position="1334"/>
        <end position="1687"/>
    </location>
</feature>
<feature type="compositionally biased region" description="Acidic residues" evidence="3">
    <location>
        <begin position="1248"/>
        <end position="1261"/>
    </location>
</feature>
<dbReference type="InterPro" id="IPR036971">
    <property type="entry name" value="PDEase_catalytic_dom_sf"/>
</dbReference>
<feature type="region of interest" description="Disordered" evidence="3">
    <location>
        <begin position="1288"/>
        <end position="1319"/>
    </location>
</feature>
<feature type="region of interest" description="Disordered" evidence="3">
    <location>
        <begin position="2000"/>
        <end position="2026"/>
    </location>
</feature>
<organism evidence="6">
    <name type="scientific">Cladocopium goreaui</name>
    <dbReference type="NCBI Taxonomy" id="2562237"/>
    <lineage>
        <taxon>Eukaryota</taxon>
        <taxon>Sar</taxon>
        <taxon>Alveolata</taxon>
        <taxon>Dinophyceae</taxon>
        <taxon>Suessiales</taxon>
        <taxon>Symbiodiniaceae</taxon>
        <taxon>Cladocopium</taxon>
    </lineage>
</organism>
<reference evidence="6" key="1">
    <citation type="submission" date="2022-10" db="EMBL/GenBank/DDBJ databases">
        <authorList>
            <person name="Chen Y."/>
            <person name="Dougan E. K."/>
            <person name="Chan C."/>
            <person name="Rhodes N."/>
            <person name="Thang M."/>
        </authorList>
    </citation>
    <scope>NUCLEOTIDE SEQUENCE</scope>
</reference>
<dbReference type="Proteomes" id="UP001152797">
    <property type="component" value="Unassembled WGS sequence"/>
</dbReference>
<dbReference type="SMART" id="SM00320">
    <property type="entry name" value="WD40"/>
    <property type="match status" value="4"/>
</dbReference>
<sequence>MRPGLVLGASSNGPAEGKGHRPCFSGVAFLRWQVKRPRHELPVFVCEYHNEALRCLHFGIRRHKVPFEGLTMVHLDAHPDLSASTTMPAQLIMEEPHQAYGVLRDDPAGIAQWILPAAYAGHVNCVWWLRPAWAQQIADGDYRVHVGHALAPAAPAQSSRDASRVRGSAVPVSEDAEVESVKISCAEPYFVEDDIFRPLEELKAKRPLRLVVSLLPEATSLLHLGVGSPWILDVCLDFFACGNPFLVQVRPEIARPFADVVNSANFRKGSVSDVPKFLEEKEAFDAAYDELLLQAECIDGLIAPSRLFTMLGKVGAGEGPKADPELDDTMRYQLKAVLQFLQEKELIETLVALECETGLKYVDGDLPVAGVLQSSLDMYGRLGSDMKEEASDAKVTEEALQALSDGVCCTGSCETIPGVAPFSANVTAVKWAASVGEHLALVATADRKLRLLYPEGVLEYTDLASPPLALDAFEQDVLVTTMGGEAHVLRISTSECSGFELRQLQSFKDHQKQVACGRFAPGGANFVTISRDHSANVYVRDAKNSDFTLLGTWKLAGEVTACCWLDASTLILAARDDHELHYLDVAADGLKASRSEAFGSSSEEEAAEEEPSKPPVQASKSEFSSSSEELEEKVEDANARNDNNDPRPSQVAAEKSGFSSSSSSSEEEEKTKINKQELRPELMGLSPQKASAADSAAMVANAVRRGSVSVAAKNKAAPSLRQFNDAKKKEKGHDKGHRRNSRVIVMEDEPGGAAEKIERQRRMSNLRLPDQPKGSISGTPSPSPSGVVGSPSGPSGAPSVVPSGSLRPSVSSAPGDAVEIDSTDPASPASPVMKSGGLLEPPPIGTPGPPGEHSQSVLMTPLTTGPQPSRSEVPQTTPSRRTSNVPVPKLSVESDSVGPRTRWQYIKEEAVPTCRQINRSKAFLLIMFVALLFALFFPDLWILVDRPTNVDLDVLLTLVFLMFVFEFAVQCIAGRHTYVGSFFFYMDILGGLSLLLDLNYIGIQALIQSAGDVGNQVIIARAARIAKLGARVGRFTKMVKMLRFLPGMGGEKAQGSAKVINSRLTHSLSTWVSCLIILLVLIIPMFSMWSFPQTDQSLLSWAQRLDDVSYARPDVLTRELEKFDAFYTTMNYFPYKVDVKDGVTVLPTATLTILPWNGRSAPSRSDGVQIHESDYLSISFNFTGPNQTDSGMNLLLLLFVMILMVSFSMVLQKTTSKMILHPIEKLLTQVKDTASSIFESVPDLGGPGEEEEDSSDDENNEDGTWKAANFKEEIHLLDKVVQKVTDLQKREDKTDSSAGQWVGARTEGDETQGKKKGGRMAGSIFQAQSGEKEPETDTMTMVQTQYKLLEDAGLSVEALSTWKLSPLEFDPIMNRAAAAFIIGPANHGIRCEGFLQAFVEEVETSYSRSNAYHNWFHAVDVAHATWRLANLCNVIDFLDYHETFAVLVASLAHDLGHPGVNARFLIETKHTLAMTYNDRSPLQQMSSSKLFEITKKPNCGIFSVLSRNHYMAARKACIQAILATDTALHFQNVKKVQMLYEMNSEVLDHAAEIFRDSRDEDEEPNFPIPEVVDVFKEPSTKQTLMDLMVHAADTSNPTKPWRICQIWVQKAMEENFLQGDEEKLLGLPVHALNDREKANLPYGQIGFIEYLVAPFLLTVTKVLPPAEDMLMQLMLNLKSWHKRWEAECSPREEERIAMRGRLAEVIRSFRESRQNFLPESMRVNLNALGDRVVSFAVLALSVSPNGSMVAACTDRSRVIVLQARSSRQLRNLYGASVNEYDLPSVCFSLDSCFLYVSSSLPQPREEVKVLCGQLAIFELRSARLVLQLPCHEKAVRCFDRHPFTEMLVTGSFDKTAENQLENLETLGALGAFLPAERREELLTALANALAAARDSELEALKDAHDMAALPFFAPTEEEVRDRLAEFEAFVARLPDRPKMVTLARSVVDGFCPMRWLCLLETHILEVLKKLYGPLDVVYTDELDAAEMASASNWGKIKKNSHRMLSGKPPPTVTAKPRAASDGIDTTGVQPVQPVKHIVLWSFDFMGPMGSSIPKWDIGLILIGSILNRHSFSHGISTARHDVFQTFNLNGLPDRALGRVNTSSPHVAGFSDSPVVYRLPGDQPQRHTWLSGSGVSSARGCNAFLYEL</sequence>
<feature type="compositionally biased region" description="Basic and acidic residues" evidence="3">
    <location>
        <begin position="635"/>
        <end position="645"/>
    </location>
</feature>
<dbReference type="OrthoDB" id="189220at2759"/>
<evidence type="ECO:0000313" key="8">
    <source>
        <dbReference type="EMBL" id="CAL4772356.1"/>
    </source>
</evidence>
<dbReference type="InterPro" id="IPR036322">
    <property type="entry name" value="WD40_repeat_dom_sf"/>
</dbReference>
<feature type="transmembrane region" description="Helical" evidence="4">
    <location>
        <begin position="922"/>
        <end position="942"/>
    </location>
</feature>
<gene>
    <name evidence="6" type="ORF">C1SCF055_LOCUS12531</name>
</gene>
<dbReference type="InterPro" id="IPR003607">
    <property type="entry name" value="HD/PDEase_dom"/>
</dbReference>
<feature type="region of interest" description="Disordered" evidence="3">
    <location>
        <begin position="596"/>
        <end position="895"/>
    </location>
</feature>
<evidence type="ECO:0000256" key="1">
    <source>
        <dbReference type="ARBA" id="ARBA00022723"/>
    </source>
</evidence>
<feature type="compositionally biased region" description="Low complexity" evidence="3">
    <location>
        <begin position="774"/>
        <end position="805"/>
    </location>
</feature>